<dbReference type="VEuPathDB" id="ToxoDB:EPH_0005030"/>
<evidence type="ECO:0000256" key="7">
    <source>
        <dbReference type="ARBA" id="ARBA00023128"/>
    </source>
</evidence>
<keyword evidence="6 11" id="KW-1133">Transmembrane helix</keyword>
<dbReference type="PANTHER" id="PTHR45758">
    <property type="entry name" value="MITOFERRIN-1-RELATED"/>
    <property type="match status" value="1"/>
</dbReference>
<evidence type="ECO:0000256" key="9">
    <source>
        <dbReference type="PROSITE-ProRule" id="PRU00282"/>
    </source>
</evidence>
<reference evidence="12" key="1">
    <citation type="submission" date="2013-10" db="EMBL/GenBank/DDBJ databases">
        <title>Genomic analysis of the causative agents of coccidiosis in chickens.</title>
        <authorList>
            <person name="Reid A.J."/>
            <person name="Blake D."/>
            <person name="Billington K."/>
            <person name="Browne H."/>
            <person name="Dunn M."/>
            <person name="Hung S."/>
            <person name="Kawahara F."/>
            <person name="Miranda-Saavedra D."/>
            <person name="Mourier T."/>
            <person name="Nagra H."/>
            <person name="Otto T.D."/>
            <person name="Rawlings N."/>
            <person name="Sanchez A."/>
            <person name="Sanders M."/>
            <person name="Subramaniam C."/>
            <person name="Tay Y."/>
            <person name="Dear P."/>
            <person name="Doerig C."/>
            <person name="Gruber A."/>
            <person name="Parkinson J."/>
            <person name="Shirley M."/>
            <person name="Wan K.L."/>
            <person name="Berriman M."/>
            <person name="Tomley F."/>
            <person name="Pain A."/>
        </authorList>
    </citation>
    <scope>NUCLEOTIDE SEQUENCE [LARGE SCALE GENOMIC DNA]</scope>
    <source>
        <strain evidence="12">Houghton</strain>
    </source>
</reference>
<evidence type="ECO:0000256" key="10">
    <source>
        <dbReference type="RuleBase" id="RU000488"/>
    </source>
</evidence>
<feature type="transmembrane region" description="Helical" evidence="11">
    <location>
        <begin position="90"/>
        <end position="111"/>
    </location>
</feature>
<keyword evidence="5" id="KW-0677">Repeat</keyword>
<evidence type="ECO:0000256" key="5">
    <source>
        <dbReference type="ARBA" id="ARBA00022737"/>
    </source>
</evidence>
<dbReference type="PANTHER" id="PTHR45758:SF19">
    <property type="entry name" value="CARRIER PROTEIN, PUTATIVE-RELATED"/>
    <property type="match status" value="1"/>
</dbReference>
<dbReference type="InterPro" id="IPR002067">
    <property type="entry name" value="MCP"/>
</dbReference>
<evidence type="ECO:0000313" key="13">
    <source>
        <dbReference type="Proteomes" id="UP000018201"/>
    </source>
</evidence>
<accession>U6G582</accession>
<dbReference type="EMBL" id="HG690855">
    <property type="protein sequence ID" value="CDI75335.1"/>
    <property type="molecule type" value="Genomic_DNA"/>
</dbReference>
<dbReference type="InterPro" id="IPR023395">
    <property type="entry name" value="MCP_dom_sf"/>
</dbReference>
<keyword evidence="3 10" id="KW-0813">Transport</keyword>
<evidence type="ECO:0000256" key="2">
    <source>
        <dbReference type="ARBA" id="ARBA00006375"/>
    </source>
</evidence>
<sequence length="405" mass="43637">MMAAVDTEPPLRYPRLPADLQGLPATMASASVAGLLSRVLIHPLDTAKAVIQVQTAPRPALQTLLGGSRTLQTLACIWRVEGLLGLYRGFAITAALAVPATCLYFSTYEVLKARLLRLSHSQEKPQQAAADSSFTRALLLDSVCGFTAEAVACLLYLPMDVCKERLQVYSAMQPEAVKRQRPTLAEVARMGGFRGLYRGYGATLLSFGPFSALFFTLNHQFSKAANSLLPSEVGGSSRSSSPSADPQLSPLVAAPVAGAAAGCAAFLTAPLDKVKLRLQVQVEASAGRRPPFYYKHFFHPYWENAQAAIAQNAAGINDHADLSCGEWFITRASRLHTHTSLLLMALALVCDGPITTSGRHQEETSCQRRTTRGSREAAGVKLSVVQEMLDLRRPPAVGQQVLLMC</sequence>
<keyword evidence="4 9" id="KW-0812">Transmembrane</keyword>
<evidence type="ECO:0000256" key="4">
    <source>
        <dbReference type="ARBA" id="ARBA00022692"/>
    </source>
</evidence>
<proteinExistence type="inferred from homology"/>
<dbReference type="OrthoDB" id="250329at2759"/>
<dbReference type="PRINTS" id="PR00926">
    <property type="entry name" value="MITOCARRIER"/>
</dbReference>
<dbReference type="PROSITE" id="PS50920">
    <property type="entry name" value="SOLCAR"/>
    <property type="match status" value="2"/>
</dbReference>
<evidence type="ECO:0000256" key="11">
    <source>
        <dbReference type="SAM" id="Phobius"/>
    </source>
</evidence>
<evidence type="ECO:0000256" key="8">
    <source>
        <dbReference type="ARBA" id="ARBA00023136"/>
    </source>
</evidence>
<protein>
    <submittedName>
        <fullName evidence="12">Mitochondrial carrier domain-containing protein, putative</fullName>
    </submittedName>
</protein>
<dbReference type="GO" id="GO:0031966">
    <property type="term" value="C:mitochondrial membrane"/>
    <property type="evidence" value="ECO:0007669"/>
    <property type="project" value="UniProtKB-SubCell"/>
</dbReference>
<gene>
    <name evidence="12" type="ORF">EPH_0005030</name>
</gene>
<comment type="subcellular location">
    <subcellularLocation>
        <location evidence="1">Mitochondrion membrane</location>
        <topology evidence="1">Multi-pass membrane protein</topology>
    </subcellularLocation>
</comment>
<dbReference type="GO" id="GO:0015093">
    <property type="term" value="F:ferrous iron transmembrane transporter activity"/>
    <property type="evidence" value="ECO:0007669"/>
    <property type="project" value="TreeGrafter"/>
</dbReference>
<feature type="repeat" description="Solcar" evidence="9">
    <location>
        <begin position="21"/>
        <end position="114"/>
    </location>
</feature>
<evidence type="ECO:0000256" key="1">
    <source>
        <dbReference type="ARBA" id="ARBA00004225"/>
    </source>
</evidence>
<comment type="similarity">
    <text evidence="2 10">Belongs to the mitochondrial carrier (TC 2.A.29) family.</text>
</comment>
<dbReference type="GO" id="GO:0048250">
    <property type="term" value="P:iron import into the mitochondrion"/>
    <property type="evidence" value="ECO:0007669"/>
    <property type="project" value="TreeGrafter"/>
</dbReference>
<organism evidence="12 13">
    <name type="scientific">Eimeria praecox</name>
    <dbReference type="NCBI Taxonomy" id="51316"/>
    <lineage>
        <taxon>Eukaryota</taxon>
        <taxon>Sar</taxon>
        <taxon>Alveolata</taxon>
        <taxon>Apicomplexa</taxon>
        <taxon>Conoidasida</taxon>
        <taxon>Coccidia</taxon>
        <taxon>Eucoccidiorida</taxon>
        <taxon>Eimeriorina</taxon>
        <taxon>Eimeriidae</taxon>
        <taxon>Eimeria</taxon>
    </lineage>
</organism>
<keyword evidence="8 9" id="KW-0472">Membrane</keyword>
<reference evidence="12" key="2">
    <citation type="submission" date="2013-10" db="EMBL/GenBank/DDBJ databases">
        <authorList>
            <person name="Aslett M."/>
        </authorList>
    </citation>
    <scope>NUCLEOTIDE SEQUENCE [LARGE SCALE GENOMIC DNA]</scope>
    <source>
        <strain evidence="12">Houghton</strain>
    </source>
</reference>
<dbReference type="Pfam" id="PF00153">
    <property type="entry name" value="Mito_carr"/>
    <property type="match status" value="3"/>
</dbReference>
<name>U6G582_9EIME</name>
<keyword evidence="13" id="KW-1185">Reference proteome</keyword>
<dbReference type="Gene3D" id="1.50.40.10">
    <property type="entry name" value="Mitochondrial carrier domain"/>
    <property type="match status" value="1"/>
</dbReference>
<evidence type="ECO:0000256" key="3">
    <source>
        <dbReference type="ARBA" id="ARBA00022448"/>
    </source>
</evidence>
<evidence type="ECO:0000313" key="12">
    <source>
        <dbReference type="EMBL" id="CDI75335.1"/>
    </source>
</evidence>
<evidence type="ECO:0000256" key="6">
    <source>
        <dbReference type="ARBA" id="ARBA00022989"/>
    </source>
</evidence>
<dbReference type="InterPro" id="IPR018108">
    <property type="entry name" value="MCP_transmembrane"/>
</dbReference>
<feature type="repeat" description="Solcar" evidence="9">
    <location>
        <begin position="136"/>
        <end position="224"/>
    </location>
</feature>
<dbReference type="AlphaFoldDB" id="U6G582"/>
<keyword evidence="7" id="KW-0496">Mitochondrion</keyword>
<dbReference type="SUPFAM" id="SSF103506">
    <property type="entry name" value="Mitochondrial carrier"/>
    <property type="match status" value="1"/>
</dbReference>
<dbReference type="Proteomes" id="UP000018201">
    <property type="component" value="Unassembled WGS sequence"/>
</dbReference>